<dbReference type="FunFam" id="3.40.50.720:FF:000219">
    <property type="entry name" value="Cinnamoyl-CoA reductase 1"/>
    <property type="match status" value="1"/>
</dbReference>
<dbReference type="CDD" id="cd08958">
    <property type="entry name" value="FR_SDR_e"/>
    <property type="match status" value="1"/>
</dbReference>
<evidence type="ECO:0000256" key="1">
    <source>
        <dbReference type="ARBA" id="ARBA00023002"/>
    </source>
</evidence>
<name>A0AA38FUX5_TAXCH</name>
<gene>
    <name evidence="4" type="ORF">KI387_037149</name>
</gene>
<dbReference type="GO" id="GO:0016616">
    <property type="term" value="F:oxidoreductase activity, acting on the CH-OH group of donors, NAD or NADP as acceptor"/>
    <property type="evidence" value="ECO:0007669"/>
    <property type="project" value="TreeGrafter"/>
</dbReference>
<reference evidence="4 5" key="1">
    <citation type="journal article" date="2021" name="Nat. Plants">
        <title>The Taxus genome provides insights into paclitaxel biosynthesis.</title>
        <authorList>
            <person name="Xiong X."/>
            <person name="Gou J."/>
            <person name="Liao Q."/>
            <person name="Li Y."/>
            <person name="Zhou Q."/>
            <person name="Bi G."/>
            <person name="Li C."/>
            <person name="Du R."/>
            <person name="Wang X."/>
            <person name="Sun T."/>
            <person name="Guo L."/>
            <person name="Liang H."/>
            <person name="Lu P."/>
            <person name="Wu Y."/>
            <person name="Zhang Z."/>
            <person name="Ro D.K."/>
            <person name="Shang Y."/>
            <person name="Huang S."/>
            <person name="Yan J."/>
        </authorList>
    </citation>
    <scope>NUCLEOTIDE SEQUENCE [LARGE SCALE GENOMIC DNA]</scope>
    <source>
        <strain evidence="4">Ta-2019</strain>
    </source>
</reference>
<dbReference type="AlphaFoldDB" id="A0AA38FUX5"/>
<protein>
    <recommendedName>
        <fullName evidence="3">NAD-dependent epimerase/dehydratase domain-containing protein</fullName>
    </recommendedName>
</protein>
<accession>A0AA38FUX5</accession>
<feature type="chain" id="PRO_5041387614" description="NAD-dependent epimerase/dehydratase domain-containing protein" evidence="2">
    <location>
        <begin position="18"/>
        <end position="306"/>
    </location>
</feature>
<evidence type="ECO:0000256" key="2">
    <source>
        <dbReference type="SAM" id="SignalP"/>
    </source>
</evidence>
<comment type="caution">
    <text evidence="4">The sequence shown here is derived from an EMBL/GenBank/DDBJ whole genome shotgun (WGS) entry which is preliminary data.</text>
</comment>
<dbReference type="InterPro" id="IPR001509">
    <property type="entry name" value="Epimerase_deHydtase"/>
</dbReference>
<dbReference type="Proteomes" id="UP000824469">
    <property type="component" value="Unassembled WGS sequence"/>
</dbReference>
<dbReference type="SUPFAM" id="SSF51735">
    <property type="entry name" value="NAD(P)-binding Rossmann-fold domains"/>
    <property type="match status" value="1"/>
</dbReference>
<dbReference type="InterPro" id="IPR036291">
    <property type="entry name" value="NAD(P)-bd_dom_sf"/>
</dbReference>
<keyword evidence="1" id="KW-0560">Oxidoreductase</keyword>
<feature type="domain" description="NAD-dependent epimerase/dehydratase" evidence="3">
    <location>
        <begin position="2"/>
        <end position="225"/>
    </location>
</feature>
<evidence type="ECO:0000313" key="5">
    <source>
        <dbReference type="Proteomes" id="UP000824469"/>
    </source>
</evidence>
<dbReference type="InterPro" id="IPR050425">
    <property type="entry name" value="NAD(P)_dehydrat-like"/>
</dbReference>
<dbReference type="Gene3D" id="3.40.50.720">
    <property type="entry name" value="NAD(P)-binding Rossmann-like Domain"/>
    <property type="match status" value="1"/>
</dbReference>
<feature type="signal peptide" evidence="2">
    <location>
        <begin position="1"/>
        <end position="17"/>
    </location>
</feature>
<dbReference type="PANTHER" id="PTHR10366:SF852">
    <property type="entry name" value="CINNAMOYL-COA REDUCTASE CAD2"/>
    <property type="match status" value="1"/>
</dbReference>
<dbReference type="Pfam" id="PF01370">
    <property type="entry name" value="Epimerase"/>
    <property type="match status" value="1"/>
</dbReference>
<organism evidence="4 5">
    <name type="scientific">Taxus chinensis</name>
    <name type="common">Chinese yew</name>
    <name type="synonym">Taxus wallichiana var. chinensis</name>
    <dbReference type="NCBI Taxonomy" id="29808"/>
    <lineage>
        <taxon>Eukaryota</taxon>
        <taxon>Viridiplantae</taxon>
        <taxon>Streptophyta</taxon>
        <taxon>Embryophyta</taxon>
        <taxon>Tracheophyta</taxon>
        <taxon>Spermatophyta</taxon>
        <taxon>Pinopsida</taxon>
        <taxon>Pinidae</taxon>
        <taxon>Conifers II</taxon>
        <taxon>Cupressales</taxon>
        <taxon>Taxaceae</taxon>
        <taxon>Taxus</taxon>
    </lineage>
</organism>
<feature type="non-terminal residue" evidence="4">
    <location>
        <position position="1"/>
    </location>
</feature>
<dbReference type="EMBL" id="JAHRHJ020000007">
    <property type="protein sequence ID" value="KAH9309238.1"/>
    <property type="molecule type" value="Genomic_DNA"/>
</dbReference>
<dbReference type="PANTHER" id="PTHR10366">
    <property type="entry name" value="NAD DEPENDENT EPIMERASE/DEHYDRATASE"/>
    <property type="match status" value="1"/>
</dbReference>
<sequence length="306" mass="34045">AGGFIASWLVKILLSKGYTVKGGVRNPGDGKYEHLKGLEGAKERLHLVKADILDYDSLLAVFRGCGGVFHMACLLTDDPEQVIEPAVKGTSNVLDACTECGVKRVVLTSSIGTVYMDPNRDPHRVVDEDCWSDLDYCIQTKNWYCYAKTVAEKAAWKRAEERNLDMVVVNPCLVLGPLLQASINASTAHIMKYLTGSAKTYANLTQAYVDVRDVAEAHILVYERSSACGRYLCAETNMHRSQLVQMLSDMFPQYPTPTKCSDEKNAKKEPYKFSAQKLRDLGLSFTPIKRCLADTVVSLQQKSFLR</sequence>
<keyword evidence="2" id="KW-0732">Signal</keyword>
<evidence type="ECO:0000259" key="3">
    <source>
        <dbReference type="Pfam" id="PF01370"/>
    </source>
</evidence>
<dbReference type="OMA" id="KPECTGQ"/>
<proteinExistence type="predicted"/>
<keyword evidence="5" id="KW-1185">Reference proteome</keyword>
<evidence type="ECO:0000313" key="4">
    <source>
        <dbReference type="EMBL" id="KAH9309238.1"/>
    </source>
</evidence>